<dbReference type="AlphaFoldDB" id="A0A8T4H083"/>
<organism evidence="1 2">
    <name type="scientific">Halolamina salifodinae</name>
    <dbReference type="NCBI Taxonomy" id="1202767"/>
    <lineage>
        <taxon>Archaea</taxon>
        <taxon>Methanobacteriati</taxon>
        <taxon>Methanobacteriota</taxon>
        <taxon>Stenosarchaea group</taxon>
        <taxon>Halobacteria</taxon>
        <taxon>Halobacteriales</taxon>
        <taxon>Haloferacaceae</taxon>
    </lineage>
</organism>
<dbReference type="Proteomes" id="UP000823736">
    <property type="component" value="Unassembled WGS sequence"/>
</dbReference>
<proteinExistence type="predicted"/>
<protein>
    <submittedName>
        <fullName evidence="1">Uncharacterized protein</fullName>
    </submittedName>
</protein>
<name>A0A8T4H083_9EURY</name>
<evidence type="ECO:0000313" key="2">
    <source>
        <dbReference type="Proteomes" id="UP000823736"/>
    </source>
</evidence>
<dbReference type="EMBL" id="JAGGLC010000002">
    <property type="protein sequence ID" value="MBP1986758.1"/>
    <property type="molecule type" value="Genomic_DNA"/>
</dbReference>
<comment type="caution">
    <text evidence="1">The sequence shown here is derived from an EMBL/GenBank/DDBJ whole genome shotgun (WGS) entry which is preliminary data.</text>
</comment>
<keyword evidence="2" id="KW-1185">Reference proteome</keyword>
<sequence length="79" mass="9052">MPPIHTTKIAIQSLSHVHFFDLKHYQQVQPTLPLNITNSQRKPVLSIVNPPPSNLSNNVNSLCEFTHSTLWLRYCDTTQ</sequence>
<accession>A0A8T4H083</accession>
<gene>
    <name evidence="1" type="ORF">J2753_001252</name>
</gene>
<evidence type="ECO:0000313" key="1">
    <source>
        <dbReference type="EMBL" id="MBP1986758.1"/>
    </source>
</evidence>
<reference evidence="1" key="1">
    <citation type="submission" date="2021-03" db="EMBL/GenBank/DDBJ databases">
        <title>Genomic Encyclopedia of Type Strains, Phase IV (KMG-IV): sequencing the most valuable type-strain genomes for metagenomic binning, comparative biology and taxonomic classification.</title>
        <authorList>
            <person name="Goeker M."/>
        </authorList>
    </citation>
    <scope>NUCLEOTIDE SEQUENCE</scope>
    <source>
        <strain evidence="1">DSM 26232</strain>
    </source>
</reference>